<dbReference type="OrthoDB" id="9760040at2"/>
<organism evidence="2 3">
    <name type="scientific">Aquimarina spongiae</name>
    <dbReference type="NCBI Taxonomy" id="570521"/>
    <lineage>
        <taxon>Bacteria</taxon>
        <taxon>Pseudomonadati</taxon>
        <taxon>Bacteroidota</taxon>
        <taxon>Flavobacteriia</taxon>
        <taxon>Flavobacteriales</taxon>
        <taxon>Flavobacteriaceae</taxon>
        <taxon>Aquimarina</taxon>
    </lineage>
</organism>
<dbReference type="InterPro" id="IPR029058">
    <property type="entry name" value="AB_hydrolase_fold"/>
</dbReference>
<proteinExistence type="predicted"/>
<evidence type="ECO:0000313" key="2">
    <source>
        <dbReference type="EMBL" id="SHJ23159.1"/>
    </source>
</evidence>
<name>A0A1M6HLU3_9FLAO</name>
<dbReference type="Pfam" id="PF20434">
    <property type="entry name" value="BD-FAE"/>
    <property type="match status" value="1"/>
</dbReference>
<dbReference type="InterPro" id="IPR010281">
    <property type="entry name" value="DUF885"/>
</dbReference>
<keyword evidence="2" id="KW-0378">Hydrolase</keyword>
<keyword evidence="3" id="KW-1185">Reference proteome</keyword>
<evidence type="ECO:0000313" key="3">
    <source>
        <dbReference type="Proteomes" id="UP000184432"/>
    </source>
</evidence>
<dbReference type="RefSeq" id="WP_084549582.1">
    <property type="nucleotide sequence ID" value="NZ_FQYP01000006.1"/>
</dbReference>
<dbReference type="PANTHER" id="PTHR33361">
    <property type="entry name" value="GLR0591 PROTEIN"/>
    <property type="match status" value="1"/>
</dbReference>
<dbReference type="AlphaFoldDB" id="A0A1M6HLU3"/>
<sequence>MHFYLCLSTLVIFFSCKTKAQSEGLELVSQQFVAAYQTMDLPPLTLDYIENLNNIQNKDAVLAQEKTFNDLEAALIKINTSHLSESERLDFNLMKYEIALNKFRINLEKKWNEEKQDKIPTTGIVNVPNGKLLYTYFLKKWVDVKVTPEMMFDFGLEEIARVKNKMKDIQSTSGMDSLSFRKHLTKPDFFFNDPAEILKAYQEKKREVGHKITELFPGLSSIPDVSIKEYKEETLIETPGFYRSRENSLYFKYFGKPYSKRQIGWLYTHEGLPGHHYQIKYAEKLELSEIQKLVGSACYKEGWAAYIEEIGYEIGAYKNSYDEYGKWEWDLIRSVRVAMDVGLNYFGWSDEKALAFWQQHIQEQDHIAHREIKRMKQWPAQVITYKYGADKILKWRSLYEKEADFSTLEFHKKILQYGDIPFYVLEKHIGIADIREIHNIPYVQATRAVDDPLQRLNLVLPQTTTKAPLLIWIGGGAWAYVDRNIEMNVVRNIAKKGIAVASVGHRLSADWRDPNPVVDIQYPDHVKDVSTALKWLIDHADEYGYDKEHIFVGGFSSGAHLTAMLALDERFLKEHGLTQNHIKGIIPVSGTYDIENYHEAFLNGSRPHLAKLHVQSVFGDTKKHFETASATSYLDHLSVPILLLSDTGTFNYTRIFEKGIKKRNFQKLEVRHVDLTHGELWRNLSEAPKSEYRDLITDFIQKYSEAPEKM</sequence>
<dbReference type="InterPro" id="IPR049492">
    <property type="entry name" value="BD-FAE-like_dom"/>
</dbReference>
<dbReference type="Gene3D" id="3.40.50.1820">
    <property type="entry name" value="alpha/beta hydrolase"/>
    <property type="match status" value="1"/>
</dbReference>
<evidence type="ECO:0000259" key="1">
    <source>
        <dbReference type="Pfam" id="PF20434"/>
    </source>
</evidence>
<dbReference type="GO" id="GO:0016787">
    <property type="term" value="F:hydrolase activity"/>
    <property type="evidence" value="ECO:0007669"/>
    <property type="project" value="UniProtKB-KW"/>
</dbReference>
<dbReference type="EMBL" id="FQYP01000006">
    <property type="protein sequence ID" value="SHJ23159.1"/>
    <property type="molecule type" value="Genomic_DNA"/>
</dbReference>
<dbReference type="PANTHER" id="PTHR33361:SF2">
    <property type="entry name" value="DUF885 DOMAIN-CONTAINING PROTEIN"/>
    <property type="match status" value="1"/>
</dbReference>
<accession>A0A1M6HLU3</accession>
<gene>
    <name evidence="2" type="ORF">SAMN04488508_106351</name>
</gene>
<reference evidence="3" key="1">
    <citation type="submission" date="2016-11" db="EMBL/GenBank/DDBJ databases">
        <authorList>
            <person name="Varghese N."/>
            <person name="Submissions S."/>
        </authorList>
    </citation>
    <scope>NUCLEOTIDE SEQUENCE [LARGE SCALE GENOMIC DNA]</scope>
    <source>
        <strain evidence="3">DSM 22623</strain>
    </source>
</reference>
<protein>
    <submittedName>
        <fullName evidence="2">Alpha/beta hydrolase fold</fullName>
    </submittedName>
</protein>
<dbReference type="Proteomes" id="UP000184432">
    <property type="component" value="Unassembled WGS sequence"/>
</dbReference>
<feature type="domain" description="BD-FAE-like" evidence="1">
    <location>
        <begin position="457"/>
        <end position="644"/>
    </location>
</feature>
<dbReference type="Pfam" id="PF05960">
    <property type="entry name" value="DUF885"/>
    <property type="match status" value="1"/>
</dbReference>
<dbReference type="SUPFAM" id="SSF53474">
    <property type="entry name" value="alpha/beta-Hydrolases"/>
    <property type="match status" value="1"/>
</dbReference>